<dbReference type="SUPFAM" id="SSF46894">
    <property type="entry name" value="C-terminal effector domain of the bipartite response regulators"/>
    <property type="match status" value="1"/>
</dbReference>
<evidence type="ECO:0000313" key="3">
    <source>
        <dbReference type="Proteomes" id="UP000057737"/>
    </source>
</evidence>
<proteinExistence type="predicted"/>
<feature type="domain" description="HTH luxR-type" evidence="1">
    <location>
        <begin position="3"/>
        <end position="60"/>
    </location>
</feature>
<organism evidence="2 3">
    <name type="scientific">Bradyrhizobium macuxiense</name>
    <dbReference type="NCBI Taxonomy" id="1755647"/>
    <lineage>
        <taxon>Bacteria</taxon>
        <taxon>Pseudomonadati</taxon>
        <taxon>Pseudomonadota</taxon>
        <taxon>Alphaproteobacteria</taxon>
        <taxon>Hyphomicrobiales</taxon>
        <taxon>Nitrobacteraceae</taxon>
        <taxon>Bradyrhizobium</taxon>
    </lineage>
</organism>
<evidence type="ECO:0000313" key="2">
    <source>
        <dbReference type="EMBL" id="KWV55239.1"/>
    </source>
</evidence>
<gene>
    <name evidence="2" type="ORF">AS156_06135</name>
</gene>
<protein>
    <recommendedName>
        <fullName evidence="1">HTH luxR-type domain-containing protein</fullName>
    </recommendedName>
</protein>
<dbReference type="InterPro" id="IPR000792">
    <property type="entry name" value="Tscrpt_reg_LuxR_C"/>
</dbReference>
<evidence type="ECO:0000259" key="1">
    <source>
        <dbReference type="SMART" id="SM00421"/>
    </source>
</evidence>
<reference evidence="2 3" key="1">
    <citation type="submission" date="2015-11" db="EMBL/GenBank/DDBJ databases">
        <title>Draft Genome Sequence of the Strain BR 10303 (Bradyrhizobium sp.) isolated from nodules of Centrolobium paraense.</title>
        <authorList>
            <person name="Zelli J.E."/>
            <person name="Simoes-Araujo J.L."/>
            <person name="Barauna A.C."/>
            <person name="Silva K."/>
        </authorList>
    </citation>
    <scope>NUCLEOTIDE SEQUENCE [LARGE SCALE GENOMIC DNA]</scope>
    <source>
        <strain evidence="2 3">BR 10303</strain>
    </source>
</reference>
<comment type="caution">
    <text evidence="2">The sequence shown here is derived from an EMBL/GenBank/DDBJ whole genome shotgun (WGS) entry which is preliminary data.</text>
</comment>
<dbReference type="InterPro" id="IPR016032">
    <property type="entry name" value="Sig_transdc_resp-reg_C-effctor"/>
</dbReference>
<dbReference type="Gene3D" id="1.10.10.10">
    <property type="entry name" value="Winged helix-like DNA-binding domain superfamily/Winged helix DNA-binding domain"/>
    <property type="match status" value="1"/>
</dbReference>
<name>A0A109JU98_9BRAD</name>
<dbReference type="Proteomes" id="UP000057737">
    <property type="component" value="Unassembled WGS sequence"/>
</dbReference>
<accession>A0A109JU98</accession>
<dbReference type="AlphaFoldDB" id="A0A109JU98"/>
<sequence length="64" mass="6978">MAIFDLASIQAQLASLLVTGQSLDEIAREMNISKGTARNHLKAIVMPTATKRQGELVSLLSRLR</sequence>
<dbReference type="InterPro" id="IPR036388">
    <property type="entry name" value="WH-like_DNA-bd_sf"/>
</dbReference>
<dbReference type="GO" id="GO:0003677">
    <property type="term" value="F:DNA binding"/>
    <property type="evidence" value="ECO:0007669"/>
    <property type="project" value="InterPro"/>
</dbReference>
<dbReference type="GO" id="GO:0006355">
    <property type="term" value="P:regulation of DNA-templated transcription"/>
    <property type="evidence" value="ECO:0007669"/>
    <property type="project" value="InterPro"/>
</dbReference>
<dbReference type="SMART" id="SM00421">
    <property type="entry name" value="HTH_LUXR"/>
    <property type="match status" value="1"/>
</dbReference>
<dbReference type="EMBL" id="LNCU01000064">
    <property type="protein sequence ID" value="KWV55239.1"/>
    <property type="molecule type" value="Genomic_DNA"/>
</dbReference>
<dbReference type="Pfam" id="PF00196">
    <property type="entry name" value="GerE"/>
    <property type="match status" value="1"/>
</dbReference>
<keyword evidence="3" id="KW-1185">Reference proteome</keyword>
<dbReference type="RefSeq" id="WP_066507518.1">
    <property type="nucleotide sequence ID" value="NZ_LNCU01000064.1"/>
</dbReference>